<proteinExistence type="predicted"/>
<evidence type="ECO:0000313" key="1">
    <source>
        <dbReference type="EMBL" id="KKK86726.1"/>
    </source>
</evidence>
<organism evidence="1">
    <name type="scientific">marine sediment metagenome</name>
    <dbReference type="NCBI Taxonomy" id="412755"/>
    <lineage>
        <taxon>unclassified sequences</taxon>
        <taxon>metagenomes</taxon>
        <taxon>ecological metagenomes</taxon>
    </lineage>
</organism>
<sequence>SPSPRKGMATSLRNIAEPCGVTKSAVHHWTRRSDWPFGSPPRWPLSIAKVQLWRARTLTKDASDVGVGDRVVDVDDDERASILKEMSDLDPLKLAKLRKILAETQQIKRKNQILDRFYMDRAKARAEIAAIIHNTTTGILAEARSSAKAIDALGALGNGWNKRVAKLLLERAEALCNRFADSMNDVVDRQS</sequence>
<gene>
    <name evidence="1" type="ORF">LCGC14_2760350</name>
</gene>
<comment type="caution">
    <text evidence="1">The sequence shown here is derived from an EMBL/GenBank/DDBJ whole genome shotgun (WGS) entry which is preliminary data.</text>
</comment>
<reference evidence="1" key="1">
    <citation type="journal article" date="2015" name="Nature">
        <title>Complex archaea that bridge the gap between prokaryotes and eukaryotes.</title>
        <authorList>
            <person name="Spang A."/>
            <person name="Saw J.H."/>
            <person name="Jorgensen S.L."/>
            <person name="Zaremba-Niedzwiedzka K."/>
            <person name="Martijn J."/>
            <person name="Lind A.E."/>
            <person name="van Eijk R."/>
            <person name="Schleper C."/>
            <person name="Guy L."/>
            <person name="Ettema T.J."/>
        </authorList>
    </citation>
    <scope>NUCLEOTIDE SEQUENCE</scope>
</reference>
<dbReference type="AlphaFoldDB" id="A0A0F9BQP6"/>
<dbReference type="EMBL" id="LAZR01050717">
    <property type="protein sequence ID" value="KKK86726.1"/>
    <property type="molecule type" value="Genomic_DNA"/>
</dbReference>
<feature type="non-terminal residue" evidence="1">
    <location>
        <position position="1"/>
    </location>
</feature>
<accession>A0A0F9BQP6</accession>
<protein>
    <submittedName>
        <fullName evidence="1">Uncharacterized protein</fullName>
    </submittedName>
</protein>
<name>A0A0F9BQP6_9ZZZZ</name>